<feature type="region of interest" description="Disordered" evidence="1">
    <location>
        <begin position="769"/>
        <end position="792"/>
    </location>
</feature>
<sequence>MLDAHVERVFTEAGIDEDVIKRYLPSGGRHYDGHNHDKRRRRLREEDMRKTVMDGGSDDSDLHQEKRPRLGEKEQSCAQAAEATQEYQMIPRASGVASDKLVVERATTEDPCDDCDRAIARLPPQHVNILGDSVAADDSRLKSPYPDGSGRPNDRHTSSCNAIKDACDDCDGVNGRLPPEQKNIHDNLLVAEDSSVKSSSPHESGRLSGNHACDRDAEATDGGHLCVVDTAISTPSPVPDSSDKKIAKKECHSPSESQHAVPGLGKSDLRLQNPDTEVDEAEADNLEDDTAAVSSSSSRSLSLAMTGTASPGQCNKLSSTRSGEGGTNSDDDGGAAFARDNGGPPSLDKPSSPASACGRECTENETDKMDVEDDYAASKSCAERAELTKQQECDDHDGQVRKTCGQEHFHHHDGEEKVEVATFDMDFSVTASAGDCTEAQCVHSDCDDEQAQRGLEHTKGHKGEIGVGEDMQFEGSATESLLDAAAESEQQHGVPDQAAGCDLEGNNQGDTEMVEALDESGAELEAGQPLEPRYERQVLSQESTQSLGPKALKDSVISVSPACMEGRQQETTTRSFAVVDADDGCRNVVPTAVNDVDSATDAGGSQEAIAHSVAAVDVDVGYGQEGPGLIAHESDSNEQTPSAATGNELNLNEQIPGVAIDNCQVPCAVYDKNKQTAGAAIGTVVTVQNPGAVIDDEVLGQQGKQSTSTATEESYAQEQELLINEGNKNGDAVCVQISASGVSNDFHQSAASSSASTVLAVGGRGSASAMEIGGSGDGSDDKNPVRSGNSKRRIVTPARFNMCSPKEQRQMFSTDDRSCDERREEHGGNVLSPAPSGGEPTVLAVGGRGSASATEIGESGDGSDDKYPVRSGNSKRRIVTPACLNMRNPKQQRRMLSTDDRSCDERREEHGGNVLSPAPSGETSGFVTPKSTHRARQVSSRSSSAKPPTVMEDPVSVQMWMKAYLVHKDGGDSEWRIIFSLHNNSQHKVVVESLTYWQTDEQIPPNDFVYSTPSSSTSHPRASGGGDLEKERSVYIANRLQPTTISWPAGDQVMKESGFVFHAVMMPCTPGVYDSPRMGFSWKYSEGGRRRSFGSEAGGGAAGETGRGLGAGGPRGETGRGGGGAGGGAVEGPVACGRRGWHALSERGRRRSFGSEAGGGAGGGAAGETGRGLGAGGPRGETGRSGGGAGGGAVEGARGGAGAETGRGRGSGRGRRRRSGRTGRRSGRRTGRRDGSGAMVSEEEWEKEGEEGRGEEQEKQLEEQQQEEREEEQEGEREKEREEETGDEWEKERERGYGGIFVTLFGGGGMRGRGGVGGAGERAGGRVGGETGRGGGGAGVGG</sequence>
<feature type="compositionally biased region" description="Acidic residues" evidence="1">
    <location>
        <begin position="1264"/>
        <end position="1275"/>
    </location>
</feature>
<feature type="region of interest" description="Disordered" evidence="1">
    <location>
        <begin position="194"/>
        <end position="216"/>
    </location>
</feature>
<feature type="region of interest" description="Disordered" evidence="1">
    <location>
        <begin position="230"/>
        <end position="371"/>
    </location>
</feature>
<dbReference type="Proteomes" id="UP000265515">
    <property type="component" value="Unassembled WGS sequence"/>
</dbReference>
<feature type="region of interest" description="Disordered" evidence="1">
    <location>
        <begin position="889"/>
        <end position="950"/>
    </location>
</feature>
<protein>
    <submittedName>
        <fullName evidence="2">Uncharacterized protein</fullName>
    </submittedName>
</protein>
<proteinExistence type="predicted"/>
<dbReference type="EMBL" id="BFEA01000290">
    <property type="protein sequence ID" value="GBG78237.1"/>
    <property type="molecule type" value="Genomic_DNA"/>
</dbReference>
<keyword evidence="3" id="KW-1185">Reference proteome</keyword>
<feature type="compositionally biased region" description="Basic and acidic residues" evidence="1">
    <location>
        <begin position="806"/>
        <end position="827"/>
    </location>
</feature>
<feature type="compositionally biased region" description="Basic and acidic residues" evidence="1">
    <location>
        <begin position="360"/>
        <end position="369"/>
    </location>
</feature>
<accession>A0A388L7G9</accession>
<feature type="compositionally biased region" description="Basic and acidic residues" evidence="1">
    <location>
        <begin position="1250"/>
        <end position="1262"/>
    </location>
</feature>
<name>A0A388L7G9_CHABU</name>
<reference evidence="2 3" key="1">
    <citation type="journal article" date="2018" name="Cell">
        <title>The Chara Genome: Secondary Complexity and Implications for Plant Terrestrialization.</title>
        <authorList>
            <person name="Nishiyama T."/>
            <person name="Sakayama H."/>
            <person name="Vries J.D."/>
            <person name="Buschmann H."/>
            <person name="Saint-Marcoux D."/>
            <person name="Ullrich K.K."/>
            <person name="Haas F.B."/>
            <person name="Vanderstraeten L."/>
            <person name="Becker D."/>
            <person name="Lang D."/>
            <person name="Vosolsobe S."/>
            <person name="Rombauts S."/>
            <person name="Wilhelmsson P.K.I."/>
            <person name="Janitza P."/>
            <person name="Kern R."/>
            <person name="Heyl A."/>
            <person name="Rumpler F."/>
            <person name="Villalobos L.I.A.C."/>
            <person name="Clay J.M."/>
            <person name="Skokan R."/>
            <person name="Toyoda A."/>
            <person name="Suzuki Y."/>
            <person name="Kagoshima H."/>
            <person name="Schijlen E."/>
            <person name="Tajeshwar N."/>
            <person name="Catarino B."/>
            <person name="Hetherington A.J."/>
            <person name="Saltykova A."/>
            <person name="Bonnot C."/>
            <person name="Breuninger H."/>
            <person name="Symeonidi A."/>
            <person name="Radhakrishnan G.V."/>
            <person name="Van Nieuwerburgh F."/>
            <person name="Deforce D."/>
            <person name="Chang C."/>
            <person name="Karol K.G."/>
            <person name="Hedrich R."/>
            <person name="Ulvskov P."/>
            <person name="Glockner G."/>
            <person name="Delwiche C.F."/>
            <person name="Petrasek J."/>
            <person name="Van de Peer Y."/>
            <person name="Friml J."/>
            <person name="Beilby M."/>
            <person name="Dolan L."/>
            <person name="Kohara Y."/>
            <person name="Sugano S."/>
            <person name="Fujiyama A."/>
            <person name="Delaux P.-M."/>
            <person name="Quint M."/>
            <person name="TheiBen G."/>
            <person name="Hagemann M."/>
            <person name="Harholt J."/>
            <person name="Dunand C."/>
            <person name="Zachgo S."/>
            <person name="Langdale J."/>
            <person name="Maumus F."/>
            <person name="Straeten D.V.D."/>
            <person name="Gould S.B."/>
            <person name="Rensing S.A."/>
        </authorList>
    </citation>
    <scope>NUCLEOTIDE SEQUENCE [LARGE SCALE GENOMIC DNA]</scope>
    <source>
        <strain evidence="2 3">S276</strain>
    </source>
</reference>
<feature type="compositionally biased region" description="Gly residues" evidence="1">
    <location>
        <begin position="1156"/>
        <end position="1209"/>
    </location>
</feature>
<feature type="region of interest" description="Disordered" evidence="1">
    <location>
        <begin position="130"/>
        <end position="157"/>
    </location>
</feature>
<feature type="region of interest" description="Disordered" evidence="1">
    <location>
        <begin position="1093"/>
        <end position="1342"/>
    </location>
</feature>
<feature type="compositionally biased region" description="Basic and acidic residues" evidence="1">
    <location>
        <begin position="896"/>
        <end position="911"/>
    </location>
</feature>
<evidence type="ECO:0000313" key="2">
    <source>
        <dbReference type="EMBL" id="GBG78237.1"/>
    </source>
</evidence>
<feature type="compositionally biased region" description="Basic and acidic residues" evidence="1">
    <location>
        <begin position="1276"/>
        <end position="1296"/>
    </location>
</feature>
<organism evidence="2 3">
    <name type="scientific">Chara braunii</name>
    <name type="common">Braun's stonewort</name>
    <dbReference type="NCBI Taxonomy" id="69332"/>
    <lineage>
        <taxon>Eukaryota</taxon>
        <taxon>Viridiplantae</taxon>
        <taxon>Streptophyta</taxon>
        <taxon>Charophyceae</taxon>
        <taxon>Charales</taxon>
        <taxon>Characeae</taxon>
        <taxon>Chara</taxon>
    </lineage>
</organism>
<feature type="region of interest" description="Disordered" evidence="1">
    <location>
        <begin position="484"/>
        <end position="508"/>
    </location>
</feature>
<gene>
    <name evidence="2" type="ORF">CBR_g26271</name>
</gene>
<feature type="compositionally biased region" description="Basic and acidic residues" evidence="1">
    <location>
        <begin position="60"/>
        <end position="74"/>
    </location>
</feature>
<feature type="compositionally biased region" description="Low complexity" evidence="1">
    <location>
        <begin position="294"/>
        <end position="303"/>
    </location>
</feature>
<feature type="region of interest" description="Disordered" evidence="1">
    <location>
        <begin position="47"/>
        <end position="74"/>
    </location>
</feature>
<dbReference type="STRING" id="69332.A0A388L7G9"/>
<feature type="region of interest" description="Disordered" evidence="1">
    <location>
        <begin position="804"/>
        <end position="872"/>
    </location>
</feature>
<feature type="compositionally biased region" description="Acidic residues" evidence="1">
    <location>
        <begin position="276"/>
        <end position="290"/>
    </location>
</feature>
<feature type="compositionally biased region" description="Gly residues" evidence="1">
    <location>
        <begin position="1305"/>
        <end position="1342"/>
    </location>
</feature>
<feature type="compositionally biased region" description="Basic residues" evidence="1">
    <location>
        <begin position="1210"/>
        <end position="1231"/>
    </location>
</feature>
<feature type="compositionally biased region" description="Gly residues" evidence="1">
    <location>
        <begin position="1096"/>
        <end position="1130"/>
    </location>
</feature>
<dbReference type="Gramene" id="GBG78237">
    <property type="protein sequence ID" value="GBG78237"/>
    <property type="gene ID" value="CBR_g26271"/>
</dbReference>
<feature type="compositionally biased region" description="Polar residues" evidence="1">
    <location>
        <begin position="921"/>
        <end position="930"/>
    </location>
</feature>
<evidence type="ECO:0000256" key="1">
    <source>
        <dbReference type="SAM" id="MobiDB-lite"/>
    </source>
</evidence>
<feature type="compositionally biased region" description="Polar residues" evidence="1">
    <location>
        <begin position="305"/>
        <end position="322"/>
    </location>
</feature>
<feature type="compositionally biased region" description="Basic and acidic residues" evidence="1">
    <location>
        <begin position="241"/>
        <end position="253"/>
    </location>
</feature>
<comment type="caution">
    <text evidence="2">The sequence shown here is derived from an EMBL/GenBank/DDBJ whole genome shotgun (WGS) entry which is preliminary data.</text>
</comment>
<evidence type="ECO:0000313" key="3">
    <source>
        <dbReference type="Proteomes" id="UP000265515"/>
    </source>
</evidence>